<protein>
    <submittedName>
        <fullName evidence="2">Uncharacterized protein</fullName>
    </submittedName>
</protein>
<evidence type="ECO:0000313" key="3">
    <source>
        <dbReference type="Proteomes" id="UP000324831"/>
    </source>
</evidence>
<keyword evidence="1" id="KW-0812">Transmembrane</keyword>
<sequence>MSSRTRKAIKAIVESFPPEFVNDLRIVKDGKEMNLEEVLNAKFGHLYFVKSLKTVRFEAKKIIWENIDKLEDLNDWKKENLIFWFEDFFCTRKTLIKNIFINLFKFVFYTLVIPIIVQLICSKLKI</sequence>
<dbReference type="Proteomes" id="UP000324831">
    <property type="component" value="Unassembled WGS sequence"/>
</dbReference>
<evidence type="ECO:0000256" key="1">
    <source>
        <dbReference type="SAM" id="Phobius"/>
    </source>
</evidence>
<dbReference type="AlphaFoldDB" id="A0A478FP99"/>
<feature type="transmembrane region" description="Helical" evidence="1">
    <location>
        <begin position="99"/>
        <end position="120"/>
    </location>
</feature>
<gene>
    <name evidence="2" type="ORF">MHSWG343_01210</name>
</gene>
<evidence type="ECO:0000313" key="2">
    <source>
        <dbReference type="EMBL" id="GCE63143.1"/>
    </source>
</evidence>
<keyword evidence="1" id="KW-1133">Transmembrane helix</keyword>
<keyword evidence="1" id="KW-0472">Membrane</keyword>
<reference evidence="2 3" key="1">
    <citation type="submission" date="2019-01" db="EMBL/GenBank/DDBJ databases">
        <title>Draft genome sequences of Candidatus Mycoplasma haemohominis SWG34-3 identified from a patient with pyrexia, anemia and liver dysfunction.</title>
        <authorList>
            <person name="Sekizuka T."/>
            <person name="Hattori N."/>
            <person name="Katano H."/>
            <person name="Takuma T."/>
            <person name="Ito T."/>
            <person name="Arai N."/>
            <person name="Yanai R."/>
            <person name="Ishii S."/>
            <person name="Miura Y."/>
            <person name="Tokunaga T."/>
            <person name="Watanabe H."/>
            <person name="Nomura N."/>
            <person name="Eguchi J."/>
            <person name="Arai T."/>
            <person name="Hasegawa H."/>
            <person name="Nakamaki T."/>
            <person name="Wakita T."/>
            <person name="Niki Y."/>
            <person name="Kuroda M."/>
        </authorList>
    </citation>
    <scope>NUCLEOTIDE SEQUENCE [LARGE SCALE GENOMIC DNA]</scope>
    <source>
        <strain evidence="2">SWG34-3</strain>
    </source>
</reference>
<dbReference type="EMBL" id="BIMN01000001">
    <property type="protein sequence ID" value="GCE63143.1"/>
    <property type="molecule type" value="Genomic_DNA"/>
</dbReference>
<comment type="caution">
    <text evidence="2">The sequence shown here is derived from an EMBL/GenBank/DDBJ whole genome shotgun (WGS) entry which is preliminary data.</text>
</comment>
<organism evidence="2 3">
    <name type="scientific">Candidatus Mycoplasma haematohominis</name>
    <dbReference type="NCBI Taxonomy" id="1494318"/>
    <lineage>
        <taxon>Bacteria</taxon>
        <taxon>Bacillati</taxon>
        <taxon>Mycoplasmatota</taxon>
        <taxon>Mollicutes</taxon>
        <taxon>Mycoplasmataceae</taxon>
        <taxon>Mycoplasma</taxon>
    </lineage>
</organism>
<name>A0A478FP99_9MOLU</name>
<proteinExistence type="predicted"/>
<accession>A0A478FP99</accession>